<dbReference type="RefSeq" id="WP_015244190.1">
    <property type="nucleotide sequence ID" value="NC_019892.1"/>
</dbReference>
<dbReference type="HOGENOM" id="CLU_1650992_0_0_0"/>
<gene>
    <name evidence="1" type="ordered locus">Sinac_0581</name>
</gene>
<proteinExistence type="predicted"/>
<evidence type="ECO:0000313" key="2">
    <source>
        <dbReference type="Proteomes" id="UP000010798"/>
    </source>
</evidence>
<evidence type="ECO:0000313" key="1">
    <source>
        <dbReference type="EMBL" id="AGA25005.1"/>
    </source>
</evidence>
<name>L0D811_SINAD</name>
<protein>
    <recommendedName>
        <fullName evidence="3">HEPN domain-containing protein</fullName>
    </recommendedName>
</protein>
<organism evidence="1 2">
    <name type="scientific">Singulisphaera acidiphila (strain ATCC BAA-1392 / DSM 18658 / VKM B-2454 / MOB10)</name>
    <dbReference type="NCBI Taxonomy" id="886293"/>
    <lineage>
        <taxon>Bacteria</taxon>
        <taxon>Pseudomonadati</taxon>
        <taxon>Planctomycetota</taxon>
        <taxon>Planctomycetia</taxon>
        <taxon>Isosphaerales</taxon>
        <taxon>Isosphaeraceae</taxon>
        <taxon>Singulisphaera</taxon>
    </lineage>
</organism>
<evidence type="ECO:0008006" key="3">
    <source>
        <dbReference type="Google" id="ProtNLM"/>
    </source>
</evidence>
<keyword evidence="2" id="KW-1185">Reference proteome</keyword>
<dbReference type="EMBL" id="CP003364">
    <property type="protein sequence ID" value="AGA25005.1"/>
    <property type="molecule type" value="Genomic_DNA"/>
</dbReference>
<accession>L0D811</accession>
<sequence>MNERQRLYLIQARSDREVLQLLASQPACHQLLYLQMLTEKLAKAYFWRTPGAKALGHAAFVRFIRAIATNRRVAEGIGFRDLTRFGEWIADISDIAYELERLAPALAADGPNTEYPWPRASPEHASVEHDFAFSRRLRSRNGFNLLRMLDLLLENFENWF</sequence>
<dbReference type="eggNOG" id="ENOG5034B1U">
    <property type="taxonomic scope" value="Bacteria"/>
</dbReference>
<dbReference type="OrthoDB" id="286158at2"/>
<dbReference type="AlphaFoldDB" id="L0D811"/>
<reference evidence="1 2" key="1">
    <citation type="submission" date="2012-02" db="EMBL/GenBank/DDBJ databases">
        <title>Complete sequence of chromosome of Singulisphaera acidiphila DSM 18658.</title>
        <authorList>
            <consortium name="US DOE Joint Genome Institute (JGI-PGF)"/>
            <person name="Lucas S."/>
            <person name="Copeland A."/>
            <person name="Lapidus A."/>
            <person name="Glavina del Rio T."/>
            <person name="Dalin E."/>
            <person name="Tice H."/>
            <person name="Bruce D."/>
            <person name="Goodwin L."/>
            <person name="Pitluck S."/>
            <person name="Peters L."/>
            <person name="Ovchinnikova G."/>
            <person name="Chertkov O."/>
            <person name="Kyrpides N."/>
            <person name="Mavromatis K."/>
            <person name="Ivanova N."/>
            <person name="Brettin T."/>
            <person name="Detter J.C."/>
            <person name="Han C."/>
            <person name="Larimer F."/>
            <person name="Land M."/>
            <person name="Hauser L."/>
            <person name="Markowitz V."/>
            <person name="Cheng J.-F."/>
            <person name="Hugenholtz P."/>
            <person name="Woyke T."/>
            <person name="Wu D."/>
            <person name="Tindall B."/>
            <person name="Pomrenke H."/>
            <person name="Brambilla E."/>
            <person name="Klenk H.-P."/>
            <person name="Eisen J.A."/>
        </authorList>
    </citation>
    <scope>NUCLEOTIDE SEQUENCE [LARGE SCALE GENOMIC DNA]</scope>
    <source>
        <strain evidence="2">ATCC BAA-1392 / DSM 18658 / VKM B-2454 / MOB10</strain>
    </source>
</reference>
<dbReference type="Proteomes" id="UP000010798">
    <property type="component" value="Chromosome"/>
</dbReference>
<dbReference type="KEGG" id="saci:Sinac_0581"/>